<dbReference type="Gene3D" id="3.30.450.40">
    <property type="match status" value="1"/>
</dbReference>
<dbReference type="Gene3D" id="3.20.20.450">
    <property type="entry name" value="EAL domain"/>
    <property type="match status" value="1"/>
</dbReference>
<dbReference type="InterPro" id="IPR035965">
    <property type="entry name" value="PAS-like_dom_sf"/>
</dbReference>
<evidence type="ECO:0000259" key="1">
    <source>
        <dbReference type="PROSITE" id="PS50113"/>
    </source>
</evidence>
<dbReference type="InterPro" id="IPR052155">
    <property type="entry name" value="Biofilm_reg_signaling"/>
</dbReference>
<dbReference type="Gene3D" id="3.30.450.20">
    <property type="entry name" value="PAS domain"/>
    <property type="match status" value="1"/>
</dbReference>
<dbReference type="SUPFAM" id="SSF55781">
    <property type="entry name" value="GAF domain-like"/>
    <property type="match status" value="1"/>
</dbReference>
<dbReference type="NCBIfam" id="TIGR00229">
    <property type="entry name" value="sensory_box"/>
    <property type="match status" value="1"/>
</dbReference>
<feature type="domain" description="EAL" evidence="2">
    <location>
        <begin position="492"/>
        <end position="746"/>
    </location>
</feature>
<dbReference type="InterPro" id="IPR000700">
    <property type="entry name" value="PAS-assoc_C"/>
</dbReference>
<dbReference type="SUPFAM" id="SSF141868">
    <property type="entry name" value="EAL domain-like"/>
    <property type="match status" value="1"/>
</dbReference>
<proteinExistence type="predicted"/>
<dbReference type="InterPro" id="IPR029787">
    <property type="entry name" value="Nucleotide_cyclase"/>
</dbReference>
<dbReference type="InterPro" id="IPR043128">
    <property type="entry name" value="Rev_trsase/Diguanyl_cyclase"/>
</dbReference>
<dbReference type="CDD" id="cd01949">
    <property type="entry name" value="GGDEF"/>
    <property type="match status" value="1"/>
</dbReference>
<keyword evidence="5" id="KW-1185">Reference proteome</keyword>
<dbReference type="CDD" id="cd01948">
    <property type="entry name" value="EAL"/>
    <property type="match status" value="1"/>
</dbReference>
<dbReference type="SMART" id="SM00052">
    <property type="entry name" value="EAL"/>
    <property type="match status" value="1"/>
</dbReference>
<evidence type="ECO:0000259" key="2">
    <source>
        <dbReference type="PROSITE" id="PS50883"/>
    </source>
</evidence>
<dbReference type="EMBL" id="JAUYVT010000001">
    <property type="protein sequence ID" value="MDP2563572.1"/>
    <property type="molecule type" value="Genomic_DNA"/>
</dbReference>
<gene>
    <name evidence="4" type="ORF">Q8W34_02965</name>
</gene>
<dbReference type="InterPro" id="IPR013656">
    <property type="entry name" value="PAS_4"/>
</dbReference>
<dbReference type="Pfam" id="PF00990">
    <property type="entry name" value="GGDEF"/>
    <property type="match status" value="1"/>
</dbReference>
<dbReference type="InterPro" id="IPR000160">
    <property type="entry name" value="GGDEF_dom"/>
</dbReference>
<reference evidence="4" key="1">
    <citation type="submission" date="2023-07" db="EMBL/GenBank/DDBJ databases">
        <title>Genome content predicts the carbon catabolic preferences of heterotrophic bacteria.</title>
        <authorList>
            <person name="Gralka M."/>
        </authorList>
    </citation>
    <scope>NUCLEOTIDE SEQUENCE</scope>
    <source>
        <strain evidence="4">4G09</strain>
    </source>
</reference>
<sequence>METVRLNKLLSHQQDILSKIALGLPFEDVLDEICLSIEELIDEKSAKCSILSLNNGQLLHCAAPNIEDGYCQAINGVHIGPNVGSCGTAAYLGERVIVEDIANSSLWADFKDVALKFGLQSCWSTPVISTKSSILGTFAIYHDKPKKPSPFELELIDYFVNFTSIALEKNAEYIKANQLITDLEKSNEKFAAFTKVMPDLTLIISEEGEYMDIYGTTDALLYKSQSDLINKKINDVMPAEDATSIMAVINKTLLTNDVQVFEYELDIDGKIMVFEGRTSPIKDYQSDNPSQRYIVWVARDITTRKKAELEVERLAFYDPLTGLPNRRMLNDKLAAYVENIKQSDVTGALLFLDLDNFKRINDSVGHSAGDEVLVELSKRFNGVVGEKDTLARVGGDEFIILLEYVGDNTESAILESEKIAKIIQSVFYDKFEVGRLAFQVSCSIGICLIDKSNHLTDNILKFADTAMYRSKMKNGNSCSFYDPELQALLENQAELETDIVRAIAHDEFSAYFQPQINANGKITGAEALIRWHHPSKGLIAPNDFIPIAEQNGVIQKLQNTVLRDICILINELNSKQLIDDSFKVSINISQVQFNSTTLKTELLNVVNDYNVNPSNIKLEITESMLSGDIASVISQIDELKQQGFIFSIDDFGTGYSCLTHLSSFSVNELKVDKSFIDKILDKGTGFSIVQTIINLGKSLNLTVVAEGVETEEQFTVLKTMSVDMIQGYLIAKPMNFDDYLCWHQSY</sequence>
<dbReference type="Gene3D" id="3.30.70.270">
    <property type="match status" value="1"/>
</dbReference>
<dbReference type="PROSITE" id="PS50113">
    <property type="entry name" value="PAC"/>
    <property type="match status" value="1"/>
</dbReference>
<dbReference type="PANTHER" id="PTHR44757:SF2">
    <property type="entry name" value="BIOFILM ARCHITECTURE MAINTENANCE PROTEIN MBAA"/>
    <property type="match status" value="1"/>
</dbReference>
<dbReference type="RefSeq" id="WP_305471079.1">
    <property type="nucleotide sequence ID" value="NZ_JAUYVT010000001.1"/>
</dbReference>
<dbReference type="InterPro" id="IPR003018">
    <property type="entry name" value="GAF"/>
</dbReference>
<dbReference type="SMART" id="SM00267">
    <property type="entry name" value="GGDEF"/>
    <property type="match status" value="1"/>
</dbReference>
<dbReference type="Pfam" id="PF13185">
    <property type="entry name" value="GAF_2"/>
    <property type="match status" value="1"/>
</dbReference>
<dbReference type="InterPro" id="IPR000014">
    <property type="entry name" value="PAS"/>
</dbReference>
<dbReference type="CDD" id="cd00130">
    <property type="entry name" value="PAS"/>
    <property type="match status" value="1"/>
</dbReference>
<dbReference type="Pfam" id="PF00563">
    <property type="entry name" value="EAL"/>
    <property type="match status" value="1"/>
</dbReference>
<feature type="domain" description="PAC" evidence="1">
    <location>
        <begin position="254"/>
        <end position="313"/>
    </location>
</feature>
<accession>A0ABT9F9X6</accession>
<dbReference type="PROSITE" id="PS50883">
    <property type="entry name" value="EAL"/>
    <property type="match status" value="1"/>
</dbReference>
<evidence type="ECO:0000259" key="3">
    <source>
        <dbReference type="PROSITE" id="PS50887"/>
    </source>
</evidence>
<feature type="domain" description="GGDEF" evidence="3">
    <location>
        <begin position="345"/>
        <end position="483"/>
    </location>
</feature>
<comment type="caution">
    <text evidence="4">The sequence shown here is derived from an EMBL/GenBank/DDBJ whole genome shotgun (WGS) entry which is preliminary data.</text>
</comment>
<dbReference type="SUPFAM" id="SSF55073">
    <property type="entry name" value="Nucleotide cyclase"/>
    <property type="match status" value="1"/>
</dbReference>
<dbReference type="InterPro" id="IPR001633">
    <property type="entry name" value="EAL_dom"/>
</dbReference>
<dbReference type="Pfam" id="PF08448">
    <property type="entry name" value="PAS_4"/>
    <property type="match status" value="1"/>
</dbReference>
<dbReference type="PANTHER" id="PTHR44757">
    <property type="entry name" value="DIGUANYLATE CYCLASE DGCP"/>
    <property type="match status" value="1"/>
</dbReference>
<dbReference type="PROSITE" id="PS50887">
    <property type="entry name" value="GGDEF"/>
    <property type="match status" value="1"/>
</dbReference>
<dbReference type="Proteomes" id="UP001177212">
    <property type="component" value="Unassembled WGS sequence"/>
</dbReference>
<dbReference type="InterPro" id="IPR035919">
    <property type="entry name" value="EAL_sf"/>
</dbReference>
<evidence type="ECO:0000313" key="5">
    <source>
        <dbReference type="Proteomes" id="UP001177212"/>
    </source>
</evidence>
<dbReference type="InterPro" id="IPR029016">
    <property type="entry name" value="GAF-like_dom_sf"/>
</dbReference>
<organism evidence="4 5">
    <name type="scientific">Pseudoalteromonas marina</name>
    <dbReference type="NCBI Taxonomy" id="267375"/>
    <lineage>
        <taxon>Bacteria</taxon>
        <taxon>Pseudomonadati</taxon>
        <taxon>Pseudomonadota</taxon>
        <taxon>Gammaproteobacteria</taxon>
        <taxon>Alteromonadales</taxon>
        <taxon>Pseudoalteromonadaceae</taxon>
        <taxon>Pseudoalteromonas</taxon>
    </lineage>
</organism>
<dbReference type="NCBIfam" id="TIGR00254">
    <property type="entry name" value="GGDEF"/>
    <property type="match status" value="1"/>
</dbReference>
<name>A0ABT9F9X6_9GAMM</name>
<protein>
    <submittedName>
        <fullName evidence="4">EAL domain-containing protein</fullName>
    </submittedName>
</protein>
<dbReference type="SMART" id="SM00065">
    <property type="entry name" value="GAF"/>
    <property type="match status" value="1"/>
</dbReference>
<evidence type="ECO:0000313" key="4">
    <source>
        <dbReference type="EMBL" id="MDP2563572.1"/>
    </source>
</evidence>
<dbReference type="SUPFAM" id="SSF55785">
    <property type="entry name" value="PYP-like sensor domain (PAS domain)"/>
    <property type="match status" value="1"/>
</dbReference>